<proteinExistence type="predicted"/>
<dbReference type="Pfam" id="PF17766">
    <property type="entry name" value="fn3_6"/>
    <property type="match status" value="1"/>
</dbReference>
<feature type="compositionally biased region" description="Pro residues" evidence="1">
    <location>
        <begin position="19"/>
        <end position="30"/>
    </location>
</feature>
<reference evidence="4" key="1">
    <citation type="submission" date="2015-06" db="UniProtKB">
        <authorList>
            <consortium name="EnsemblPlants"/>
        </authorList>
    </citation>
    <scope>IDENTIFICATION</scope>
</reference>
<feature type="chain" id="PRO_5014593638" description="Subtilisin-like protease fibronectin type-III domain-containing protein" evidence="2">
    <location>
        <begin position="25"/>
        <end position="187"/>
    </location>
</feature>
<sequence length="187" mass="20387">MAPVALALCLCTTVLLSTPPPAQSSPPSPSPAAAEPTPSSEYKTYIILLKPRADAQVMDDEARQGWARLDNDDDYAVQDILQDLNLNCRNVPHLSDVDLNYPSIMVPANTTVRRTLTNMGPAEQYTGRLSMAHDVGVDFSPKSLSFSRPGEKLTFQVSHHGSEVAEGFLIWESNTHTVQSPLVVVRS</sequence>
<protein>
    <recommendedName>
        <fullName evidence="3">Subtilisin-like protease fibronectin type-III domain-containing protein</fullName>
    </recommendedName>
</protein>
<organism evidence="4">
    <name type="scientific">Aegilops tauschii</name>
    <name type="common">Tausch's goatgrass</name>
    <name type="synonym">Aegilops squarrosa</name>
    <dbReference type="NCBI Taxonomy" id="37682"/>
    <lineage>
        <taxon>Eukaryota</taxon>
        <taxon>Viridiplantae</taxon>
        <taxon>Streptophyta</taxon>
        <taxon>Embryophyta</taxon>
        <taxon>Tracheophyta</taxon>
        <taxon>Spermatophyta</taxon>
        <taxon>Magnoliopsida</taxon>
        <taxon>Liliopsida</taxon>
        <taxon>Poales</taxon>
        <taxon>Poaceae</taxon>
        <taxon>BOP clade</taxon>
        <taxon>Pooideae</taxon>
        <taxon>Triticodae</taxon>
        <taxon>Triticeae</taxon>
        <taxon>Triticinae</taxon>
        <taxon>Aegilops</taxon>
    </lineage>
</organism>
<dbReference type="AlphaFoldDB" id="R7W9Q2"/>
<accession>R7W9Q2</accession>
<evidence type="ECO:0000256" key="1">
    <source>
        <dbReference type="SAM" id="MobiDB-lite"/>
    </source>
</evidence>
<keyword evidence="2" id="KW-0732">Signal</keyword>
<evidence type="ECO:0000256" key="2">
    <source>
        <dbReference type="SAM" id="SignalP"/>
    </source>
</evidence>
<evidence type="ECO:0000259" key="3">
    <source>
        <dbReference type="Pfam" id="PF17766"/>
    </source>
</evidence>
<dbReference type="InterPro" id="IPR041469">
    <property type="entry name" value="Subtilisin-like_FN3"/>
</dbReference>
<feature type="signal peptide" evidence="2">
    <location>
        <begin position="1"/>
        <end position="24"/>
    </location>
</feature>
<feature type="domain" description="Subtilisin-like protease fibronectin type-III" evidence="3">
    <location>
        <begin position="98"/>
        <end position="184"/>
    </location>
</feature>
<evidence type="ECO:0000313" key="4">
    <source>
        <dbReference type="EnsemblPlants" id="EMT18786"/>
    </source>
</evidence>
<name>R7W9Q2_AEGTA</name>
<feature type="region of interest" description="Disordered" evidence="1">
    <location>
        <begin position="19"/>
        <end position="38"/>
    </location>
</feature>
<dbReference type="EnsemblPlants" id="EMT18786">
    <property type="protein sequence ID" value="EMT18786"/>
    <property type="gene ID" value="F775_22820"/>
</dbReference>
<dbReference type="Gene3D" id="2.60.40.2310">
    <property type="match status" value="1"/>
</dbReference>